<keyword evidence="1" id="KW-1133">Transmembrane helix</keyword>
<feature type="transmembrane region" description="Helical" evidence="1">
    <location>
        <begin position="330"/>
        <end position="349"/>
    </location>
</feature>
<dbReference type="EMBL" id="UINC01097546">
    <property type="protein sequence ID" value="SVC55343.1"/>
    <property type="molecule type" value="Genomic_DNA"/>
</dbReference>
<proteinExistence type="predicted"/>
<accession>A0A382N2E4</accession>
<feature type="transmembrane region" description="Helical" evidence="1">
    <location>
        <begin position="6"/>
        <end position="22"/>
    </location>
</feature>
<feature type="transmembrane region" description="Helical" evidence="1">
    <location>
        <begin position="218"/>
        <end position="239"/>
    </location>
</feature>
<keyword evidence="1" id="KW-0812">Transmembrane</keyword>
<feature type="transmembrane region" description="Helical" evidence="1">
    <location>
        <begin position="147"/>
        <end position="165"/>
    </location>
</feature>
<feature type="transmembrane region" description="Helical" evidence="1">
    <location>
        <begin position="273"/>
        <end position="292"/>
    </location>
</feature>
<sequence>LEKLGVVALVLILSYSLVVNFIHNSSSGVIGYDEGIYIVNAMGHYEDTPITAPIGGWVDAIEKGMKRTGDPAGSFLILHFWEKVSMSEQWLRLLPFAFFIIGIAVIIRIGLMVGVPPIISVAMGYLPLASAQSVYHSIELRAYVMELGMTYLAIYASIRLFISIANNNLNNKREWVLFTAITLIGLLSRFSFMITISTCYASIFLYSLYHKRSLRHNINIKQLFVSAFIVYSTFVFVYLMVFGEIYGITFQFLLDPSLITLDISEYIKSEQSIFYLFSRTISLLFTYPGIFYQTWVNQIIALYSFVFLVLVYYLMTYIKVKSISAIQRDLSNKIFTVIGYIAIVIPFIINPETLSLVLNNSKGFTSDLTKLFWL</sequence>
<evidence type="ECO:0000313" key="2">
    <source>
        <dbReference type="EMBL" id="SVC55343.1"/>
    </source>
</evidence>
<feature type="transmembrane region" description="Helical" evidence="1">
    <location>
        <begin position="177"/>
        <end position="206"/>
    </location>
</feature>
<protein>
    <recommendedName>
        <fullName evidence="3">Glycosyltransferase RgtA/B/C/D-like domain-containing protein</fullName>
    </recommendedName>
</protein>
<evidence type="ECO:0000256" key="1">
    <source>
        <dbReference type="SAM" id="Phobius"/>
    </source>
</evidence>
<keyword evidence="1" id="KW-0472">Membrane</keyword>
<organism evidence="2">
    <name type="scientific">marine metagenome</name>
    <dbReference type="NCBI Taxonomy" id="408172"/>
    <lineage>
        <taxon>unclassified sequences</taxon>
        <taxon>metagenomes</taxon>
        <taxon>ecological metagenomes</taxon>
    </lineage>
</organism>
<dbReference type="AlphaFoldDB" id="A0A382N2E4"/>
<evidence type="ECO:0008006" key="3">
    <source>
        <dbReference type="Google" id="ProtNLM"/>
    </source>
</evidence>
<feature type="non-terminal residue" evidence="2">
    <location>
        <position position="1"/>
    </location>
</feature>
<feature type="transmembrane region" description="Helical" evidence="1">
    <location>
        <begin position="90"/>
        <end position="111"/>
    </location>
</feature>
<feature type="non-terminal residue" evidence="2">
    <location>
        <position position="374"/>
    </location>
</feature>
<gene>
    <name evidence="2" type="ORF">METZ01_LOCUS308197</name>
</gene>
<feature type="transmembrane region" description="Helical" evidence="1">
    <location>
        <begin position="298"/>
        <end position="318"/>
    </location>
</feature>
<reference evidence="2" key="1">
    <citation type="submission" date="2018-05" db="EMBL/GenBank/DDBJ databases">
        <authorList>
            <person name="Lanie J.A."/>
            <person name="Ng W.-L."/>
            <person name="Kazmierczak K.M."/>
            <person name="Andrzejewski T.M."/>
            <person name="Davidsen T.M."/>
            <person name="Wayne K.J."/>
            <person name="Tettelin H."/>
            <person name="Glass J.I."/>
            <person name="Rusch D."/>
            <person name="Podicherti R."/>
            <person name="Tsui H.-C.T."/>
            <person name="Winkler M.E."/>
        </authorList>
    </citation>
    <scope>NUCLEOTIDE SEQUENCE</scope>
</reference>
<name>A0A382N2E4_9ZZZZ</name>